<dbReference type="OrthoDB" id="18850at2759"/>
<sequence>MTHNVLCVCYEFKAKQRWVIGLLFVHYSVLVLIYIYLSMEGIKRYVRGFLNKPPQEERNVIEYEDLGDSYVLPEDYTVEVDQEGYLKSFSLDQVEEYKQFFNRFGFVIIRDCLNVEQCQNTIDDIWNHIEKENWRYHKRQEDTQIIHRDDPKTWEPWTSMAQSGILGGPPVFSRQAILNRSSLNIHQVYANLLGRQDLYINHDRYGLFRPTLLKDENMFPKMTPNHQYIKELENDPNHPNVFERPDWKTLRNVHLDCNPWAYLEEKTDSTRQRILSALQYELKSSDFILENNEIGIKSLDELHIQGLLNLADNLTDDGGFIVVPGFPNHFEEWSKKNGLLKRNNGVKNRFILLHPTSPIQPVRTTARAGSLILWNQKMAHGSLPNHSTRPRIAQFIKVSPAPFFSKDKALLRSNRIKESIDPETLQHLNDTLTDQQKRFIGIQTYQ</sequence>
<reference evidence="3" key="1">
    <citation type="journal article" date="2011" name="Genome Res.">
        <title>Phylogeny-wide analysis of social amoeba genomes highlights ancient origins for complex intercellular communication.</title>
        <authorList>
            <person name="Heidel A.J."/>
            <person name="Lawal H.M."/>
            <person name="Felder M."/>
            <person name="Schilde C."/>
            <person name="Helps N.R."/>
            <person name="Tunggal B."/>
            <person name="Rivero F."/>
            <person name="John U."/>
            <person name="Schleicher M."/>
            <person name="Eichinger L."/>
            <person name="Platzer M."/>
            <person name="Noegel A.A."/>
            <person name="Schaap P."/>
            <person name="Gloeckner G."/>
        </authorList>
    </citation>
    <scope>NUCLEOTIDE SEQUENCE [LARGE SCALE GENOMIC DNA]</scope>
    <source>
        <strain evidence="3">SH3</strain>
    </source>
</reference>
<keyword evidence="1" id="KW-0472">Membrane</keyword>
<keyword evidence="2" id="KW-0560">Oxidoreductase</keyword>
<dbReference type="AlphaFoldDB" id="F4PNJ3"/>
<evidence type="ECO:0000256" key="1">
    <source>
        <dbReference type="SAM" id="Phobius"/>
    </source>
</evidence>
<feature type="transmembrane region" description="Helical" evidence="1">
    <location>
        <begin position="18"/>
        <end position="37"/>
    </location>
</feature>
<organism evidence="2 3">
    <name type="scientific">Cavenderia fasciculata</name>
    <name type="common">Slime mold</name>
    <name type="synonym">Dictyostelium fasciculatum</name>
    <dbReference type="NCBI Taxonomy" id="261658"/>
    <lineage>
        <taxon>Eukaryota</taxon>
        <taxon>Amoebozoa</taxon>
        <taxon>Evosea</taxon>
        <taxon>Eumycetozoa</taxon>
        <taxon>Dictyostelia</taxon>
        <taxon>Acytosteliales</taxon>
        <taxon>Cavenderiaceae</taxon>
        <taxon>Cavenderia</taxon>
    </lineage>
</organism>
<dbReference type="RefSeq" id="XP_004360897.1">
    <property type="nucleotide sequence ID" value="XM_004360840.1"/>
</dbReference>
<dbReference type="GO" id="GO:0051213">
    <property type="term" value="F:dioxygenase activity"/>
    <property type="evidence" value="ECO:0007669"/>
    <property type="project" value="UniProtKB-KW"/>
</dbReference>
<dbReference type="EMBL" id="GL883008">
    <property type="protein sequence ID" value="EGG23046.1"/>
    <property type="molecule type" value="Genomic_DNA"/>
</dbReference>
<evidence type="ECO:0000313" key="3">
    <source>
        <dbReference type="Proteomes" id="UP000007797"/>
    </source>
</evidence>
<dbReference type="PANTHER" id="PTHR31630:SF6">
    <property type="entry name" value="PHYTANOYL-COA DIOXYGENASE-RELATED"/>
    <property type="match status" value="1"/>
</dbReference>
<evidence type="ECO:0000313" key="2">
    <source>
        <dbReference type="EMBL" id="EGG23046.1"/>
    </source>
</evidence>
<dbReference type="SUPFAM" id="SSF51197">
    <property type="entry name" value="Clavaminate synthase-like"/>
    <property type="match status" value="1"/>
</dbReference>
<dbReference type="Gene3D" id="2.60.120.620">
    <property type="entry name" value="q2cbj1_9rhob like domain"/>
    <property type="match status" value="1"/>
</dbReference>
<accession>F4PNJ3</accession>
<gene>
    <name evidence="2" type="ORF">DFA_05176</name>
</gene>
<name>F4PNJ3_CACFS</name>
<keyword evidence="1" id="KW-0812">Transmembrane</keyword>
<keyword evidence="2" id="KW-0223">Dioxygenase</keyword>
<proteinExistence type="predicted"/>
<dbReference type="Proteomes" id="UP000007797">
    <property type="component" value="Unassembled WGS sequence"/>
</dbReference>
<dbReference type="PANTHER" id="PTHR31630">
    <property type="entry name" value="PHYTANOYL-COA DIOXYGENASE-RELATED-RELATED"/>
    <property type="match status" value="1"/>
</dbReference>
<dbReference type="KEGG" id="dfa:DFA_05176"/>
<keyword evidence="3" id="KW-1185">Reference proteome</keyword>
<protein>
    <submittedName>
        <fullName evidence="2">Phytanoyl-CoA dioxygenase</fullName>
    </submittedName>
</protein>
<keyword evidence="1" id="KW-1133">Transmembrane helix</keyword>
<dbReference type="OMA" id="PHGNFPN"/>
<dbReference type="GeneID" id="14875103"/>